<name>A0ABY8UP16_TETOB</name>
<accession>A0ABY8UP16</accession>
<evidence type="ECO:0008006" key="4">
    <source>
        <dbReference type="Google" id="ProtNLM"/>
    </source>
</evidence>
<dbReference type="Proteomes" id="UP001244341">
    <property type="component" value="Chromosome 14b"/>
</dbReference>
<feature type="compositionally biased region" description="Acidic residues" evidence="1">
    <location>
        <begin position="219"/>
        <end position="243"/>
    </location>
</feature>
<evidence type="ECO:0000313" key="3">
    <source>
        <dbReference type="Proteomes" id="UP001244341"/>
    </source>
</evidence>
<gene>
    <name evidence="2" type="ORF">OEZ85_004457</name>
</gene>
<feature type="region of interest" description="Disordered" evidence="1">
    <location>
        <begin position="198"/>
        <end position="244"/>
    </location>
</feature>
<protein>
    <recommendedName>
        <fullName evidence="4">ATPase AAA-type core domain-containing protein</fullName>
    </recommendedName>
</protein>
<evidence type="ECO:0000313" key="2">
    <source>
        <dbReference type="EMBL" id="WIA22116.1"/>
    </source>
</evidence>
<organism evidence="2 3">
    <name type="scientific">Tetradesmus obliquus</name>
    <name type="common">Green alga</name>
    <name type="synonym">Acutodesmus obliquus</name>
    <dbReference type="NCBI Taxonomy" id="3088"/>
    <lineage>
        <taxon>Eukaryota</taxon>
        <taxon>Viridiplantae</taxon>
        <taxon>Chlorophyta</taxon>
        <taxon>core chlorophytes</taxon>
        <taxon>Chlorophyceae</taxon>
        <taxon>CS clade</taxon>
        <taxon>Sphaeropleales</taxon>
        <taxon>Scenedesmaceae</taxon>
        <taxon>Tetradesmus</taxon>
    </lineage>
</organism>
<proteinExistence type="predicted"/>
<keyword evidence="3" id="KW-1185">Reference proteome</keyword>
<reference evidence="2 3" key="1">
    <citation type="submission" date="2023-05" db="EMBL/GenBank/DDBJ databases">
        <title>A 100% complete, gapless, phased diploid assembly of the Scenedesmus obliquus UTEX 3031 genome.</title>
        <authorList>
            <person name="Biondi T.C."/>
            <person name="Hanschen E.R."/>
            <person name="Kwon T."/>
            <person name="Eng W."/>
            <person name="Kruse C.P.S."/>
            <person name="Koehler S.I."/>
            <person name="Kunde Y."/>
            <person name="Gleasner C.D."/>
            <person name="You Mak K.T."/>
            <person name="Polle J."/>
            <person name="Hovde B.T."/>
            <person name="Starkenburg S.R."/>
        </authorList>
    </citation>
    <scope>NUCLEOTIDE SEQUENCE [LARGE SCALE GENOMIC DNA]</scope>
    <source>
        <strain evidence="2 3">DOE0152z</strain>
    </source>
</reference>
<dbReference type="EMBL" id="CP126221">
    <property type="protein sequence ID" value="WIA22116.1"/>
    <property type="molecule type" value="Genomic_DNA"/>
</dbReference>
<sequence length="359" mass="38971">MGRGIPSARPGAHASLLWHREINQQMLEEMWHSLVSLLHPALHSQSRSLDELFELLKDATWQDFFQVFPYELREHASYLGHDAYHDELDALALLLSSPQSKQRFQRYFEHFAGQLRDAAETAAQLKALAGSRPVPAQVVQAIAERLAASSSVQLDQAPAAPAAAAAAAGAARAEYRWRLLDGDRLFWGPPQAAAAAAAAAAGGAPGPGGPPDEYLNFSDSEDERIEGDSEFDDVAEDGEEEDGTDRCAEALAARLTLLGMCSEQPLLLLLDEADAAMLQQGSGSQTGGMFRAMLLGVLRQLPQVVLVVTDSFEPDALLDSNSLRRQGRPAVYCLPDGKLSVTSYSISRATYYYSCVHNF</sequence>
<evidence type="ECO:0000256" key="1">
    <source>
        <dbReference type="SAM" id="MobiDB-lite"/>
    </source>
</evidence>